<evidence type="ECO:0000256" key="5">
    <source>
        <dbReference type="SAM" id="MobiDB-lite"/>
    </source>
</evidence>
<gene>
    <name evidence="7" type="ORF">GCM10023203_16830</name>
</gene>
<evidence type="ECO:0000313" key="7">
    <source>
        <dbReference type="EMBL" id="GAA4868579.1"/>
    </source>
</evidence>
<organism evidence="7 8">
    <name type="scientific">Actinomycetospora straminea</name>
    <dbReference type="NCBI Taxonomy" id="663607"/>
    <lineage>
        <taxon>Bacteria</taxon>
        <taxon>Bacillati</taxon>
        <taxon>Actinomycetota</taxon>
        <taxon>Actinomycetes</taxon>
        <taxon>Pseudonocardiales</taxon>
        <taxon>Pseudonocardiaceae</taxon>
        <taxon>Actinomycetospora</taxon>
    </lineage>
</organism>
<dbReference type="SUPFAM" id="SSF51905">
    <property type="entry name" value="FAD/NAD(P)-binding domain"/>
    <property type="match status" value="1"/>
</dbReference>
<keyword evidence="1" id="KW-0285">Flavoprotein</keyword>
<accession>A0ABP9E7S5</accession>
<reference evidence="8" key="1">
    <citation type="journal article" date="2019" name="Int. J. Syst. Evol. Microbiol.">
        <title>The Global Catalogue of Microorganisms (GCM) 10K type strain sequencing project: providing services to taxonomists for standard genome sequencing and annotation.</title>
        <authorList>
            <consortium name="The Broad Institute Genomics Platform"/>
            <consortium name="The Broad Institute Genome Sequencing Center for Infectious Disease"/>
            <person name="Wu L."/>
            <person name="Ma J."/>
        </authorList>
    </citation>
    <scope>NUCLEOTIDE SEQUENCE [LARGE SCALE GENOMIC DNA]</scope>
    <source>
        <strain evidence="8">JCM 17983</strain>
    </source>
</reference>
<evidence type="ECO:0000259" key="6">
    <source>
        <dbReference type="Pfam" id="PF01494"/>
    </source>
</evidence>
<sequence>MVDRQEAGWREVLVGLVATIDADDDPVARTELVIAAVKGVRLVPDLAPTAPRPCWPDDGSDAVTDGPTVAVIGGGIGGLCLAQGLRGAGVPVTVYERDRDPADRWEGYRIHVDPAGARSLRACLPDHLWEAFLATSAPGGPFGFVTEQLEELVEVEEDIGYPAAADPAEGHYAVDRRTLRRLLLAGLDDVVHLGAEFVSYEMGDDAVTAHFADGRRVTADLLVGADGVGSRVRRQFLPDAEPVPAGVVGFAGKVPLTEDVPAVLAHGMHVVADAGPGSLFTAAFRPPPGARARLAEVTGRPAPPVDEPYLLTAFVTAPEHLPPDLDVHDADDLAALADELTRTWHPDLRRLLAAGDPASRGASVFLVAPPVPEWEPARVTLLGDAVHAVPATGGLGGNAALRDARRLTQVLADGPADPAGLLAAVGAYEADLREHGTATIRDALAVRDQMLAGGVWRTRVARAWFRLCARSTFLRRRTFAEESAVSRPRPWELAGADRQGIGGTTHGTTTTLPTAPFSTASCAATMSSRA</sequence>
<keyword evidence="2" id="KW-0274">FAD</keyword>
<name>A0ABP9E7S5_9PSEU</name>
<dbReference type="PRINTS" id="PR00420">
    <property type="entry name" value="RNGMNOXGNASE"/>
</dbReference>
<dbReference type="Gene3D" id="3.50.50.60">
    <property type="entry name" value="FAD/NAD(P)-binding domain"/>
    <property type="match status" value="1"/>
</dbReference>
<dbReference type="PANTHER" id="PTHR47178:SF5">
    <property type="entry name" value="FAD-BINDING DOMAIN-CONTAINING PROTEIN"/>
    <property type="match status" value="1"/>
</dbReference>
<feature type="region of interest" description="Disordered" evidence="5">
    <location>
        <begin position="494"/>
        <end position="514"/>
    </location>
</feature>
<evidence type="ECO:0000256" key="1">
    <source>
        <dbReference type="ARBA" id="ARBA00022630"/>
    </source>
</evidence>
<evidence type="ECO:0000313" key="8">
    <source>
        <dbReference type="Proteomes" id="UP001500457"/>
    </source>
</evidence>
<keyword evidence="4" id="KW-0503">Monooxygenase</keyword>
<dbReference type="InterPro" id="IPR002938">
    <property type="entry name" value="FAD-bd"/>
</dbReference>
<keyword evidence="3" id="KW-0560">Oxidoreductase</keyword>
<protein>
    <recommendedName>
        <fullName evidence="6">FAD-binding domain-containing protein</fullName>
    </recommendedName>
</protein>
<dbReference type="EMBL" id="BAABHQ010000003">
    <property type="protein sequence ID" value="GAA4868579.1"/>
    <property type="molecule type" value="Genomic_DNA"/>
</dbReference>
<dbReference type="Proteomes" id="UP001500457">
    <property type="component" value="Unassembled WGS sequence"/>
</dbReference>
<proteinExistence type="predicted"/>
<comment type="caution">
    <text evidence="7">The sequence shown here is derived from an EMBL/GenBank/DDBJ whole genome shotgun (WGS) entry which is preliminary data.</text>
</comment>
<keyword evidence="8" id="KW-1185">Reference proteome</keyword>
<evidence type="ECO:0000256" key="3">
    <source>
        <dbReference type="ARBA" id="ARBA00023002"/>
    </source>
</evidence>
<dbReference type="Pfam" id="PF01494">
    <property type="entry name" value="FAD_binding_3"/>
    <property type="match status" value="1"/>
</dbReference>
<dbReference type="InterPro" id="IPR036188">
    <property type="entry name" value="FAD/NAD-bd_sf"/>
</dbReference>
<evidence type="ECO:0000256" key="2">
    <source>
        <dbReference type="ARBA" id="ARBA00022827"/>
    </source>
</evidence>
<dbReference type="PANTHER" id="PTHR47178">
    <property type="entry name" value="MONOOXYGENASE, FAD-BINDING"/>
    <property type="match status" value="1"/>
</dbReference>
<dbReference type="RefSeq" id="WP_274231273.1">
    <property type="nucleotide sequence ID" value="NZ_BAABHQ010000003.1"/>
</dbReference>
<evidence type="ECO:0000256" key="4">
    <source>
        <dbReference type="ARBA" id="ARBA00023033"/>
    </source>
</evidence>
<feature type="domain" description="FAD-binding" evidence="6">
    <location>
        <begin position="68"/>
        <end position="419"/>
    </location>
</feature>